<keyword evidence="3" id="KW-1185">Reference proteome</keyword>
<name>A0A9P6GTW7_9PLEO</name>
<proteinExistence type="predicted"/>
<accession>A0A9P6GTW7</accession>
<dbReference type="EMBL" id="WJXW01000001">
    <property type="protein sequence ID" value="KAF9741178.1"/>
    <property type="molecule type" value="Genomic_DNA"/>
</dbReference>
<dbReference type="InterPro" id="IPR046341">
    <property type="entry name" value="SET_dom_sf"/>
</dbReference>
<dbReference type="AlphaFoldDB" id="A0A9P6GTW7"/>
<reference evidence="2" key="1">
    <citation type="journal article" date="2020" name="Mol. Plant Microbe Interact.">
        <title>Genome Sequence of the Biocontrol Agent Coniothyrium minitans strain Conio (IMI 134523).</title>
        <authorList>
            <person name="Patel D."/>
            <person name="Shittu T.A."/>
            <person name="Baroncelli R."/>
            <person name="Muthumeenakshi S."/>
            <person name="Osborne T.H."/>
            <person name="Janganan T.K."/>
            <person name="Sreenivasaprasad S."/>
        </authorList>
    </citation>
    <scope>NUCLEOTIDE SEQUENCE</scope>
    <source>
        <strain evidence="2">Conio</strain>
    </source>
</reference>
<evidence type="ECO:0000313" key="3">
    <source>
        <dbReference type="Proteomes" id="UP000756921"/>
    </source>
</evidence>
<feature type="region of interest" description="Disordered" evidence="1">
    <location>
        <begin position="1"/>
        <end position="25"/>
    </location>
</feature>
<dbReference type="SUPFAM" id="SSF82199">
    <property type="entry name" value="SET domain"/>
    <property type="match status" value="1"/>
</dbReference>
<sequence>MLRQANEAGHVRCGKARLKDRSHSASSTAKDARYLITLNDTPSGGLRVFTTFPIPRATRIPSTPLLPSLNVVEKPAEILAVVNKLSDADRTAYLALHSFAAPCAKTLSKAHRKAACMTYLPFRINHSYIQSVHYEYNPAIERDTFHAIRDIAEVEEAFISYTNGCTTCTPDAEGKNDSVAGAQSGDAAGGLAGRGGHCE</sequence>
<gene>
    <name evidence="2" type="ORF">PMIN01_00717</name>
</gene>
<dbReference type="OrthoDB" id="265717at2759"/>
<organism evidence="2 3">
    <name type="scientific">Paraphaeosphaeria minitans</name>
    <dbReference type="NCBI Taxonomy" id="565426"/>
    <lineage>
        <taxon>Eukaryota</taxon>
        <taxon>Fungi</taxon>
        <taxon>Dikarya</taxon>
        <taxon>Ascomycota</taxon>
        <taxon>Pezizomycotina</taxon>
        <taxon>Dothideomycetes</taxon>
        <taxon>Pleosporomycetidae</taxon>
        <taxon>Pleosporales</taxon>
        <taxon>Massarineae</taxon>
        <taxon>Didymosphaeriaceae</taxon>
        <taxon>Paraphaeosphaeria</taxon>
    </lineage>
</organism>
<protein>
    <submittedName>
        <fullName evidence="2">Set domain-containing protein 5</fullName>
    </submittedName>
</protein>
<evidence type="ECO:0000256" key="1">
    <source>
        <dbReference type="SAM" id="MobiDB-lite"/>
    </source>
</evidence>
<dbReference type="Proteomes" id="UP000756921">
    <property type="component" value="Unassembled WGS sequence"/>
</dbReference>
<dbReference type="Gene3D" id="2.170.270.10">
    <property type="entry name" value="SET domain"/>
    <property type="match status" value="1"/>
</dbReference>
<evidence type="ECO:0000313" key="2">
    <source>
        <dbReference type="EMBL" id="KAF9741178.1"/>
    </source>
</evidence>
<comment type="caution">
    <text evidence="2">The sequence shown here is derived from an EMBL/GenBank/DDBJ whole genome shotgun (WGS) entry which is preliminary data.</text>
</comment>